<evidence type="ECO:0000256" key="1">
    <source>
        <dbReference type="SAM" id="MobiDB-lite"/>
    </source>
</evidence>
<gene>
    <name evidence="2" type="ORF">FHR37_004746</name>
</gene>
<reference evidence="2 3" key="1">
    <citation type="submission" date="2020-07" db="EMBL/GenBank/DDBJ databases">
        <title>Sequencing the genomes of 1000 actinobacteria strains.</title>
        <authorList>
            <person name="Klenk H.-P."/>
        </authorList>
    </citation>
    <scope>NUCLEOTIDE SEQUENCE [LARGE SCALE GENOMIC DNA]</scope>
    <source>
        <strain evidence="2 3">DSM 45117</strain>
    </source>
</reference>
<dbReference type="Proteomes" id="UP000533017">
    <property type="component" value="Unassembled WGS sequence"/>
</dbReference>
<proteinExistence type="predicted"/>
<evidence type="ECO:0000313" key="3">
    <source>
        <dbReference type="Proteomes" id="UP000533017"/>
    </source>
</evidence>
<feature type="compositionally biased region" description="Low complexity" evidence="1">
    <location>
        <begin position="59"/>
        <end position="72"/>
    </location>
</feature>
<keyword evidence="3" id="KW-1185">Reference proteome</keyword>
<feature type="compositionally biased region" description="Low complexity" evidence="1">
    <location>
        <begin position="32"/>
        <end position="48"/>
    </location>
</feature>
<accession>A0ABX2S8G6</accession>
<sequence length="191" mass="19851">MTAASRTATPAPSVTTPATSGRRRMAARDSRSASAPSTPATAEATAYAQKNARQEDAAARPAAASGPSAMPAPRLPPHSPVARTRWCPAGNSWPMIPSVATRIAAPAPPCTTRARTRTSVVPAVAATTLPATDTAVPSRNSRRRPWLSARLPATRSREARPSAMPLRIQVCPVVSACRSAAIRGSTVIGWT</sequence>
<comment type="caution">
    <text evidence="2">The sequence shown here is derived from an EMBL/GenBank/DDBJ whole genome shotgun (WGS) entry which is preliminary data.</text>
</comment>
<evidence type="ECO:0000313" key="2">
    <source>
        <dbReference type="EMBL" id="NYH85895.1"/>
    </source>
</evidence>
<feature type="compositionally biased region" description="Low complexity" evidence="1">
    <location>
        <begin position="1"/>
        <end position="20"/>
    </location>
</feature>
<feature type="region of interest" description="Disordered" evidence="1">
    <location>
        <begin position="1"/>
        <end position="82"/>
    </location>
</feature>
<protein>
    <submittedName>
        <fullName evidence="2">Uncharacterized protein</fullName>
    </submittedName>
</protein>
<organism evidence="2 3">
    <name type="scientific">Actinopolymorpha cephalotaxi</name>
    <dbReference type="NCBI Taxonomy" id="504797"/>
    <lineage>
        <taxon>Bacteria</taxon>
        <taxon>Bacillati</taxon>
        <taxon>Actinomycetota</taxon>
        <taxon>Actinomycetes</taxon>
        <taxon>Propionibacteriales</taxon>
        <taxon>Actinopolymorphaceae</taxon>
        <taxon>Actinopolymorpha</taxon>
    </lineage>
</organism>
<name>A0ABX2S8G6_9ACTN</name>
<dbReference type="EMBL" id="JACBZA010000001">
    <property type="protein sequence ID" value="NYH85895.1"/>
    <property type="molecule type" value="Genomic_DNA"/>
</dbReference>